<reference evidence="1 2" key="1">
    <citation type="submission" date="2018-09" db="EMBL/GenBank/DDBJ databases">
        <title>Genomic investigation of the strawberry pathogen Phytophthora fragariae indicates pathogenicity is determined by transcriptional variation in three key races.</title>
        <authorList>
            <person name="Adams T.M."/>
            <person name="Armitage A.D."/>
            <person name="Sobczyk M.K."/>
            <person name="Bates H.J."/>
            <person name="Dunwell J.M."/>
            <person name="Nellist C.F."/>
            <person name="Harrison R.J."/>
        </authorList>
    </citation>
    <scope>NUCLEOTIDE SEQUENCE [LARGE SCALE GENOMIC DNA]</scope>
    <source>
        <strain evidence="1 2">SCRP324</strain>
    </source>
</reference>
<proteinExistence type="predicted"/>
<dbReference type="EMBL" id="QXFU01000494">
    <property type="protein sequence ID" value="KAE9032179.1"/>
    <property type="molecule type" value="Genomic_DNA"/>
</dbReference>
<protein>
    <submittedName>
        <fullName evidence="1">Uncharacterized protein</fullName>
    </submittedName>
</protein>
<sequence>MQVGIFEMHVKIHEGVLLTRCMRALGAQASCCMFVVVRVFRFGTTSLKMSFYFLPAFQHFSQPPLDRLNHFPSTPLIGEQRTRVFLSLGESYTERQGRVVRGCARHRTHGVRSTECSARMDDKCPNG</sequence>
<evidence type="ECO:0000313" key="1">
    <source>
        <dbReference type="EMBL" id="KAE9032179.1"/>
    </source>
</evidence>
<gene>
    <name evidence="1" type="ORF">PR002_g9317</name>
</gene>
<name>A0A6A3MTL9_9STRA</name>
<organism evidence="1 2">
    <name type="scientific">Phytophthora rubi</name>
    <dbReference type="NCBI Taxonomy" id="129364"/>
    <lineage>
        <taxon>Eukaryota</taxon>
        <taxon>Sar</taxon>
        <taxon>Stramenopiles</taxon>
        <taxon>Oomycota</taxon>
        <taxon>Peronosporomycetes</taxon>
        <taxon>Peronosporales</taxon>
        <taxon>Peronosporaceae</taxon>
        <taxon>Phytophthora</taxon>
    </lineage>
</organism>
<comment type="caution">
    <text evidence="1">The sequence shown here is derived from an EMBL/GenBank/DDBJ whole genome shotgun (WGS) entry which is preliminary data.</text>
</comment>
<dbReference type="Proteomes" id="UP000435112">
    <property type="component" value="Unassembled WGS sequence"/>
</dbReference>
<dbReference type="AlphaFoldDB" id="A0A6A3MTL9"/>
<evidence type="ECO:0000313" key="2">
    <source>
        <dbReference type="Proteomes" id="UP000435112"/>
    </source>
</evidence>
<accession>A0A6A3MTL9</accession>